<reference evidence="3 4" key="1">
    <citation type="submission" date="2018-02" db="EMBL/GenBank/DDBJ databases">
        <title>Comparative genomes isolates from brazilian mangrove.</title>
        <authorList>
            <person name="Araujo J.E."/>
            <person name="Taketani R.G."/>
            <person name="Silva M.C.P."/>
            <person name="Loureco M.V."/>
            <person name="Andreote F.D."/>
        </authorList>
    </citation>
    <scope>NUCLEOTIDE SEQUENCE [LARGE SCALE GENOMIC DNA]</scope>
    <source>
        <strain evidence="3 4">Nap-Phe MGV</strain>
    </source>
</reference>
<accession>A0A2S8GP19</accession>
<dbReference type="InterPro" id="IPR006680">
    <property type="entry name" value="Amidohydro-rel"/>
</dbReference>
<dbReference type="InterPro" id="IPR032466">
    <property type="entry name" value="Metal_Hydrolase"/>
</dbReference>
<gene>
    <name evidence="3" type="ORF">C5Y93_12565</name>
</gene>
<feature type="domain" description="Amidohydrolase-related" evidence="2">
    <location>
        <begin position="53"/>
        <end position="379"/>
    </location>
</feature>
<dbReference type="AlphaFoldDB" id="A0A2S8GP19"/>
<dbReference type="EMBL" id="PUHZ01000013">
    <property type="protein sequence ID" value="PQO45754.1"/>
    <property type="molecule type" value="Genomic_DNA"/>
</dbReference>
<dbReference type="Gene3D" id="2.30.40.10">
    <property type="entry name" value="Urease, subunit C, domain 1"/>
    <property type="match status" value="1"/>
</dbReference>
<dbReference type="Proteomes" id="UP000237819">
    <property type="component" value="Unassembled WGS sequence"/>
</dbReference>
<keyword evidence="1 3" id="KW-0378">Hydrolase</keyword>
<dbReference type="Gene3D" id="3.20.20.140">
    <property type="entry name" value="Metal-dependent hydrolases"/>
    <property type="match status" value="1"/>
</dbReference>
<dbReference type="PANTHER" id="PTHR43794">
    <property type="entry name" value="AMINOHYDROLASE SSNA-RELATED"/>
    <property type="match status" value="1"/>
</dbReference>
<dbReference type="Pfam" id="PF01979">
    <property type="entry name" value="Amidohydro_1"/>
    <property type="match status" value="1"/>
</dbReference>
<dbReference type="OrthoDB" id="9807210at2"/>
<sequence length="401" mass="43048">MNQNARCYQAKWLLPVDRPPIDNGLLTIAGGSIVAVGENLSGAAPIDLGDVALAPGLVNSHTHLEFSDIAAPLGEPGMAFPAWIQQVVGRRRAAGELLETQKATAISAGIQESAEQGIVALGEITTFPYSLEMYAATQGAVSLLELIGLSPERGDELIAAAKSHLQTAKARGAWAGLSPHAPYSVHRDVVSVAARMSSESQTPLAMHLAESRDELELLERQSGLFREMLEKFGVWRDDAFSPGMRPLDYLRQLETAHHALVIHGNYLDDAEIEFVAARSEQMTVVYCPRTHAYFGHEKHPLLKLHRRGAALAIGTDSRASNPDLALWRDVQLAAATFPEVEPNAWLLMVTQTPAKALGIESVYGSLAEGKSAGVVAFRLSADVAAGQVYEAILASEPQPVS</sequence>
<protein>
    <submittedName>
        <fullName evidence="3">Chlorohydrolase</fullName>
    </submittedName>
</protein>
<dbReference type="InterPro" id="IPR050287">
    <property type="entry name" value="MTA/SAH_deaminase"/>
</dbReference>
<dbReference type="SUPFAM" id="SSF51556">
    <property type="entry name" value="Metallo-dependent hydrolases"/>
    <property type="match status" value="1"/>
</dbReference>
<organism evidence="3 4">
    <name type="scientific">Blastopirellula marina</name>
    <dbReference type="NCBI Taxonomy" id="124"/>
    <lineage>
        <taxon>Bacteria</taxon>
        <taxon>Pseudomonadati</taxon>
        <taxon>Planctomycetota</taxon>
        <taxon>Planctomycetia</taxon>
        <taxon>Pirellulales</taxon>
        <taxon>Pirellulaceae</taxon>
        <taxon>Blastopirellula</taxon>
    </lineage>
</organism>
<evidence type="ECO:0000313" key="4">
    <source>
        <dbReference type="Proteomes" id="UP000237819"/>
    </source>
</evidence>
<dbReference type="RefSeq" id="WP_105335778.1">
    <property type="nucleotide sequence ID" value="NZ_PUHZ01000013.1"/>
</dbReference>
<evidence type="ECO:0000259" key="2">
    <source>
        <dbReference type="Pfam" id="PF01979"/>
    </source>
</evidence>
<name>A0A2S8GP19_9BACT</name>
<evidence type="ECO:0000256" key="1">
    <source>
        <dbReference type="ARBA" id="ARBA00022801"/>
    </source>
</evidence>
<comment type="caution">
    <text evidence="3">The sequence shown here is derived from an EMBL/GenBank/DDBJ whole genome shotgun (WGS) entry which is preliminary data.</text>
</comment>
<evidence type="ECO:0000313" key="3">
    <source>
        <dbReference type="EMBL" id="PQO45754.1"/>
    </source>
</evidence>
<proteinExistence type="predicted"/>
<dbReference type="PANTHER" id="PTHR43794:SF11">
    <property type="entry name" value="AMIDOHYDROLASE-RELATED DOMAIN-CONTAINING PROTEIN"/>
    <property type="match status" value="1"/>
</dbReference>
<dbReference type="GO" id="GO:0016810">
    <property type="term" value="F:hydrolase activity, acting on carbon-nitrogen (but not peptide) bonds"/>
    <property type="evidence" value="ECO:0007669"/>
    <property type="project" value="InterPro"/>
</dbReference>
<dbReference type="InterPro" id="IPR011059">
    <property type="entry name" value="Metal-dep_hydrolase_composite"/>
</dbReference>
<dbReference type="SUPFAM" id="SSF51338">
    <property type="entry name" value="Composite domain of metallo-dependent hydrolases"/>
    <property type="match status" value="1"/>
</dbReference>